<comment type="caution">
    <text evidence="1">The sequence shown here is derived from an EMBL/GenBank/DDBJ whole genome shotgun (WGS) entry which is preliminary data.</text>
</comment>
<dbReference type="EMBL" id="JASCTH010000020">
    <property type="protein sequence ID" value="MDI6102621.1"/>
    <property type="molecule type" value="Genomic_DNA"/>
</dbReference>
<dbReference type="Proteomes" id="UP001241758">
    <property type="component" value="Unassembled WGS sequence"/>
</dbReference>
<name>A0ABT6WSH0_9ACTN</name>
<organism evidence="1 2">
    <name type="scientific">Actinoplanes sandaracinus</name>
    <dbReference type="NCBI Taxonomy" id="3045177"/>
    <lineage>
        <taxon>Bacteria</taxon>
        <taxon>Bacillati</taxon>
        <taxon>Actinomycetota</taxon>
        <taxon>Actinomycetes</taxon>
        <taxon>Micromonosporales</taxon>
        <taxon>Micromonosporaceae</taxon>
        <taxon>Actinoplanes</taxon>
    </lineage>
</organism>
<sequence>MAEGITGRFSWETERVLRDAEWYPGRSVAPRRWTSLLAAEGFRVHAAAEEFLSEFGGLAVDVSGSGLTCAREPFSLYPTSCSGEEDRIAEWGVDLGKHFYPLGESSRREFFIVMDEDGGIFLMMDRVGALGVRERGLESLVRGIAPEWLPE</sequence>
<dbReference type="RefSeq" id="WP_282763683.1">
    <property type="nucleotide sequence ID" value="NZ_JASCTH010000020.1"/>
</dbReference>
<proteinExistence type="predicted"/>
<gene>
    <name evidence="1" type="ORF">QLQ12_28765</name>
</gene>
<dbReference type="InterPro" id="IPR025850">
    <property type="entry name" value="SUKH-3"/>
</dbReference>
<dbReference type="Pfam" id="PF14433">
    <property type="entry name" value="SUKH-3"/>
    <property type="match status" value="1"/>
</dbReference>
<keyword evidence="2" id="KW-1185">Reference proteome</keyword>
<protein>
    <submittedName>
        <fullName evidence="1">SUKH-3 domain-containing protein</fullName>
    </submittedName>
</protein>
<reference evidence="1 2" key="1">
    <citation type="submission" date="2023-05" db="EMBL/GenBank/DDBJ databases">
        <title>Actinoplanes sp. NEAU-A12 genome sequencing.</title>
        <authorList>
            <person name="Wang Z.-S."/>
        </authorList>
    </citation>
    <scope>NUCLEOTIDE SEQUENCE [LARGE SCALE GENOMIC DNA]</scope>
    <source>
        <strain evidence="1 2">NEAU-A12</strain>
    </source>
</reference>
<evidence type="ECO:0000313" key="2">
    <source>
        <dbReference type="Proteomes" id="UP001241758"/>
    </source>
</evidence>
<accession>A0ABT6WSH0</accession>
<evidence type="ECO:0000313" key="1">
    <source>
        <dbReference type="EMBL" id="MDI6102621.1"/>
    </source>
</evidence>